<dbReference type="Proteomes" id="UP000004277">
    <property type="component" value="Unassembled WGS sequence"/>
</dbReference>
<proteinExistence type="predicted"/>
<evidence type="ECO:0000313" key="1">
    <source>
        <dbReference type="EMBL" id="TMS57092.1"/>
    </source>
</evidence>
<evidence type="ECO:0000313" key="2">
    <source>
        <dbReference type="Proteomes" id="UP000004277"/>
    </source>
</evidence>
<gene>
    <name evidence="1" type="ORF">MW7_014115</name>
</gene>
<dbReference type="EMBL" id="AKCV02000025">
    <property type="protein sequence ID" value="TMS57092.1"/>
    <property type="molecule type" value="Genomic_DNA"/>
</dbReference>
<organism evidence="1 2">
    <name type="scientific">Imbroritus primus</name>
    <dbReference type="NCBI Taxonomy" id="3058603"/>
    <lineage>
        <taxon>Bacteria</taxon>
        <taxon>Pseudomonadati</taxon>
        <taxon>Pseudomonadota</taxon>
        <taxon>Betaproteobacteria</taxon>
        <taxon>Burkholderiales</taxon>
        <taxon>Burkholderiaceae</taxon>
        <taxon>Imbroritus</taxon>
    </lineage>
</organism>
<name>A0ACD3SLK8_9BURK</name>
<accession>A0ACD3SLK8</accession>
<keyword evidence="2" id="KW-1185">Reference proteome</keyword>
<sequence length="289" mass="30956">MKATAMQCDATARESRSGLPSAASELMAPPEQIEAFRRLAERQDDDDKHDRQESDEDAAASQDPMSLVDFTPDAAPVSETPPPAPSHPAAFQGAAMNAQESFAETRRYERAGEEGDKKDKDSSDTVAGTDNSSAPDAMVFAHYVHQDAHAQAEAAATARSVRVERHTAMAELVQVLESSAATLLTPEDGARHDRVDLMLSTPHLEGTTVALFLENGRLVVEFAASGAAAKWLGSQVRTMSDELSARLRRPVLTRIHADGEETPEAEAVAARTVSAPDTRRVIAASRALS</sequence>
<comment type="caution">
    <text evidence="1">The sequence shown here is derived from an EMBL/GenBank/DDBJ whole genome shotgun (WGS) entry which is preliminary data.</text>
</comment>
<protein>
    <submittedName>
        <fullName evidence="1">DUF721 domain-containing protein</fullName>
    </submittedName>
</protein>
<reference evidence="1" key="1">
    <citation type="submission" date="2019-05" db="EMBL/GenBank/DDBJ databases">
        <title>Revised genome assembly of Burkholderiaceae (previously Ralstonia) sp. PBA.</title>
        <authorList>
            <person name="Gan H.M."/>
        </authorList>
    </citation>
    <scope>NUCLEOTIDE SEQUENCE</scope>
    <source>
        <strain evidence="1">PBA</strain>
    </source>
</reference>